<dbReference type="EMBL" id="JAPUUL010000858">
    <property type="protein sequence ID" value="KAJ8129122.1"/>
    <property type="molecule type" value="Genomic_DNA"/>
</dbReference>
<organism evidence="1 2">
    <name type="scientific">Lasiodiplodia mahajangana</name>
    <dbReference type="NCBI Taxonomy" id="1108764"/>
    <lineage>
        <taxon>Eukaryota</taxon>
        <taxon>Fungi</taxon>
        <taxon>Dikarya</taxon>
        <taxon>Ascomycota</taxon>
        <taxon>Pezizomycotina</taxon>
        <taxon>Dothideomycetes</taxon>
        <taxon>Dothideomycetes incertae sedis</taxon>
        <taxon>Botryosphaeriales</taxon>
        <taxon>Botryosphaeriaceae</taxon>
        <taxon>Lasiodiplodia</taxon>
    </lineage>
</organism>
<protein>
    <submittedName>
        <fullName evidence="1">Uncharacterized protein</fullName>
    </submittedName>
</protein>
<sequence length="120" mass="13382">MTKGEATQIKVHYKGKSDDFIVFVDDNETYKKWMNDKSIPMAHFVSTFKVFVTGKQGTQGQLHDAAKLTLAAEFDTENEDDVIKQILEKGSVQETQFPGRGGPKNDSQMTNIVNGQPGTR</sequence>
<dbReference type="Proteomes" id="UP001153332">
    <property type="component" value="Unassembled WGS sequence"/>
</dbReference>
<gene>
    <name evidence="1" type="ORF">O1611_g4513</name>
</gene>
<name>A0ACC2JP51_9PEZI</name>
<evidence type="ECO:0000313" key="2">
    <source>
        <dbReference type="Proteomes" id="UP001153332"/>
    </source>
</evidence>
<keyword evidence="2" id="KW-1185">Reference proteome</keyword>
<evidence type="ECO:0000313" key="1">
    <source>
        <dbReference type="EMBL" id="KAJ8129122.1"/>
    </source>
</evidence>
<reference evidence="1" key="1">
    <citation type="submission" date="2022-12" db="EMBL/GenBank/DDBJ databases">
        <title>Genome Sequence of Lasiodiplodia mahajangana.</title>
        <authorList>
            <person name="Buettner E."/>
        </authorList>
    </citation>
    <scope>NUCLEOTIDE SEQUENCE</scope>
    <source>
        <strain evidence="1">VT137</strain>
    </source>
</reference>
<accession>A0ACC2JP51</accession>
<comment type="caution">
    <text evidence="1">The sequence shown here is derived from an EMBL/GenBank/DDBJ whole genome shotgun (WGS) entry which is preliminary data.</text>
</comment>
<proteinExistence type="predicted"/>